<dbReference type="Gene3D" id="3.30.40.10">
    <property type="entry name" value="Zinc/RING finger domain, C3HC4 (zinc finger)"/>
    <property type="match status" value="1"/>
</dbReference>
<dbReference type="GO" id="GO:0004843">
    <property type="term" value="F:cysteine-type deubiquitinase activity"/>
    <property type="evidence" value="ECO:0007669"/>
    <property type="project" value="InterPro"/>
</dbReference>
<dbReference type="EMBL" id="NBIV01000002">
    <property type="protein sequence ID" value="PXF49825.1"/>
    <property type="molecule type" value="Genomic_DNA"/>
</dbReference>
<feature type="region of interest" description="Disordered" evidence="5">
    <location>
        <begin position="272"/>
        <end position="309"/>
    </location>
</feature>
<keyword evidence="9" id="KW-1185">Reference proteome</keyword>
<dbReference type="SMART" id="SM00290">
    <property type="entry name" value="ZnF_UBP"/>
    <property type="match status" value="1"/>
</dbReference>
<feature type="compositionally biased region" description="Polar residues" evidence="5">
    <location>
        <begin position="272"/>
        <end position="305"/>
    </location>
</feature>
<dbReference type="InterPro" id="IPR001607">
    <property type="entry name" value="Znf_UBP"/>
</dbReference>
<dbReference type="PROSITE" id="PS50271">
    <property type="entry name" value="ZF_UBP"/>
    <property type="match status" value="1"/>
</dbReference>
<organism evidence="8 9">
    <name type="scientific">Gracilariopsis chorda</name>
    <dbReference type="NCBI Taxonomy" id="448386"/>
    <lineage>
        <taxon>Eukaryota</taxon>
        <taxon>Rhodophyta</taxon>
        <taxon>Florideophyceae</taxon>
        <taxon>Rhodymeniophycidae</taxon>
        <taxon>Gracilariales</taxon>
        <taxon>Gracilariaceae</taxon>
        <taxon>Gracilariopsis</taxon>
    </lineage>
</organism>
<dbReference type="STRING" id="448386.A0A2V3J5Y9"/>
<evidence type="ECO:0000256" key="2">
    <source>
        <dbReference type="ARBA" id="ARBA00022771"/>
    </source>
</evidence>
<evidence type="ECO:0000259" key="6">
    <source>
        <dbReference type="PROSITE" id="PS50235"/>
    </source>
</evidence>
<dbReference type="Proteomes" id="UP000247409">
    <property type="component" value="Unassembled WGS sequence"/>
</dbReference>
<evidence type="ECO:0000256" key="3">
    <source>
        <dbReference type="ARBA" id="ARBA00022833"/>
    </source>
</evidence>
<dbReference type="SUPFAM" id="SSF57850">
    <property type="entry name" value="RING/U-box"/>
    <property type="match status" value="1"/>
</dbReference>
<evidence type="ECO:0000259" key="7">
    <source>
        <dbReference type="PROSITE" id="PS50271"/>
    </source>
</evidence>
<dbReference type="GO" id="GO:0008270">
    <property type="term" value="F:zinc ion binding"/>
    <property type="evidence" value="ECO:0007669"/>
    <property type="project" value="UniProtKB-KW"/>
</dbReference>
<protein>
    <submittedName>
        <fullName evidence="8">U4/U6.U5 tri-snRNP-associated protein 2</fullName>
    </submittedName>
</protein>
<dbReference type="GO" id="GO:0016579">
    <property type="term" value="P:protein deubiquitination"/>
    <property type="evidence" value="ECO:0007669"/>
    <property type="project" value="InterPro"/>
</dbReference>
<feature type="compositionally biased region" description="Low complexity" evidence="5">
    <location>
        <begin position="13"/>
        <end position="26"/>
    </location>
</feature>
<dbReference type="PANTHER" id="PTHR21646:SF16">
    <property type="entry name" value="U4_U6.U5 TRI-SNRNP-ASSOCIATED PROTEIN 2"/>
    <property type="match status" value="1"/>
</dbReference>
<dbReference type="SUPFAM" id="SSF54001">
    <property type="entry name" value="Cysteine proteinases"/>
    <property type="match status" value="1"/>
</dbReference>
<dbReference type="InterPro" id="IPR028889">
    <property type="entry name" value="USP"/>
</dbReference>
<accession>A0A2V3J5Y9</accession>
<dbReference type="PROSITE" id="PS50235">
    <property type="entry name" value="USP_3"/>
    <property type="match status" value="1"/>
</dbReference>
<dbReference type="InterPro" id="IPR001394">
    <property type="entry name" value="Peptidase_C19_UCH"/>
</dbReference>
<dbReference type="PANTHER" id="PTHR21646">
    <property type="entry name" value="UBIQUITIN CARBOXYL-TERMINAL HYDROLASE"/>
    <property type="match status" value="1"/>
</dbReference>
<dbReference type="AlphaFoldDB" id="A0A2V3J5Y9"/>
<dbReference type="InterPro" id="IPR038765">
    <property type="entry name" value="Papain-like_cys_pep_sf"/>
</dbReference>
<dbReference type="Pfam" id="PF00443">
    <property type="entry name" value="UCH"/>
    <property type="match status" value="1"/>
</dbReference>
<evidence type="ECO:0000313" key="9">
    <source>
        <dbReference type="Proteomes" id="UP000247409"/>
    </source>
</evidence>
<evidence type="ECO:0000256" key="5">
    <source>
        <dbReference type="SAM" id="MobiDB-lite"/>
    </source>
</evidence>
<feature type="domain" description="USP" evidence="6">
    <location>
        <begin position="149"/>
        <end position="477"/>
    </location>
</feature>
<feature type="domain" description="UBP-type" evidence="7">
    <location>
        <begin position="28"/>
        <end position="125"/>
    </location>
</feature>
<gene>
    <name evidence="8" type="ORF">BWQ96_00477</name>
</gene>
<dbReference type="InterPro" id="IPR050185">
    <property type="entry name" value="Ub_carboxyl-term_hydrolase"/>
</dbReference>
<keyword evidence="1" id="KW-0479">Metal-binding</keyword>
<reference evidence="8 9" key="1">
    <citation type="journal article" date="2018" name="Mol. Biol. Evol.">
        <title>Analysis of the draft genome of the red seaweed Gracilariopsis chorda provides insights into genome size evolution in Rhodophyta.</title>
        <authorList>
            <person name="Lee J."/>
            <person name="Yang E.C."/>
            <person name="Graf L."/>
            <person name="Yang J.H."/>
            <person name="Qiu H."/>
            <person name="Zel Zion U."/>
            <person name="Chan C.X."/>
            <person name="Stephens T.G."/>
            <person name="Weber A.P.M."/>
            <person name="Boo G.H."/>
            <person name="Boo S.M."/>
            <person name="Kim K.M."/>
            <person name="Shin Y."/>
            <person name="Jung M."/>
            <person name="Lee S.J."/>
            <person name="Yim H.S."/>
            <person name="Lee J.H."/>
            <person name="Bhattacharya D."/>
            <person name="Yoon H.S."/>
        </authorList>
    </citation>
    <scope>NUCLEOTIDE SEQUENCE [LARGE SCALE GENOMIC DNA]</scope>
    <source>
        <strain evidence="8 9">SKKU-2015</strain>
        <tissue evidence="8">Whole body</tissue>
    </source>
</reference>
<keyword evidence="2 4" id="KW-0863">Zinc-finger</keyword>
<sequence length="485" mass="54017">MSQAPPTKRPRISSPAASQASAPSVSTTPCPHLSTVNRQVLDLDLKLHCSVTLSVHNVYICLVCSRYLQGRAPSTPAYTHSLQAQHHLFLCTTTLKTYCLPDNYPVAHESLREIAVAFRPTFTADQVSKLDDAPYRIRLRNVSRLTGAVPLVYLHAADYVSVTTQLLLRASRFRNCLLMSTPEGDHTAAGALKDALALLCSKIWSKYALRDFIAPHELLAVVETRSKGLFSSLKQNDPVLLLAWILRTLTGGARDNVGRIVDASFKGEMTVVETSSESDQNAAQASSQVTEPSEGNIQPVDSSKSNTKEAPFYEKKTSSFWFLPLDLPPEPLFKDMNDRTLVTQTTLERLMRKYDGITKQHVVRTAHQRSFTLLKIPECLLLVVKRFVKSKFGLSKNPCFVQLPENLNMSEWCEGGGMYELKAAILHEGRPRDGSYRVAIKHAASKSWFELNGNEAKPIHFQLVSLADTYILLYERTISNKGNAK</sequence>
<dbReference type="OrthoDB" id="10263353at2759"/>
<dbReference type="Gene3D" id="3.90.70.10">
    <property type="entry name" value="Cysteine proteinases"/>
    <property type="match status" value="1"/>
</dbReference>
<evidence type="ECO:0000256" key="4">
    <source>
        <dbReference type="PROSITE-ProRule" id="PRU00502"/>
    </source>
</evidence>
<comment type="caution">
    <text evidence="8">The sequence shown here is derived from an EMBL/GenBank/DDBJ whole genome shotgun (WGS) entry which is preliminary data.</text>
</comment>
<evidence type="ECO:0000313" key="8">
    <source>
        <dbReference type="EMBL" id="PXF49825.1"/>
    </source>
</evidence>
<dbReference type="InterPro" id="IPR013083">
    <property type="entry name" value="Znf_RING/FYVE/PHD"/>
</dbReference>
<evidence type="ECO:0000256" key="1">
    <source>
        <dbReference type="ARBA" id="ARBA00022723"/>
    </source>
</evidence>
<name>A0A2V3J5Y9_9FLOR</name>
<proteinExistence type="predicted"/>
<keyword evidence="3" id="KW-0862">Zinc</keyword>
<dbReference type="Pfam" id="PF02148">
    <property type="entry name" value="zf-UBP"/>
    <property type="match status" value="1"/>
</dbReference>
<feature type="region of interest" description="Disordered" evidence="5">
    <location>
        <begin position="1"/>
        <end position="28"/>
    </location>
</feature>